<proteinExistence type="predicted"/>
<dbReference type="Pfam" id="PF07484">
    <property type="entry name" value="Collar"/>
    <property type="match status" value="1"/>
</dbReference>
<organism evidence="2 3">
    <name type="scientific">Filimonas effusa</name>
    <dbReference type="NCBI Taxonomy" id="2508721"/>
    <lineage>
        <taxon>Bacteria</taxon>
        <taxon>Pseudomonadati</taxon>
        <taxon>Bacteroidota</taxon>
        <taxon>Chitinophagia</taxon>
        <taxon>Chitinophagales</taxon>
        <taxon>Chitinophagaceae</taxon>
        <taxon>Filimonas</taxon>
    </lineage>
</organism>
<keyword evidence="3" id="KW-1185">Reference proteome</keyword>
<accession>A0A4Q1D9B6</accession>
<evidence type="ECO:0000313" key="3">
    <source>
        <dbReference type="Proteomes" id="UP000290545"/>
    </source>
</evidence>
<dbReference type="Proteomes" id="UP000290545">
    <property type="component" value="Unassembled WGS sequence"/>
</dbReference>
<dbReference type="AlphaFoldDB" id="A0A4Q1D9B6"/>
<protein>
    <submittedName>
        <fullName evidence="2">Phage tail protein</fullName>
    </submittedName>
</protein>
<dbReference type="InterPro" id="IPR011083">
    <property type="entry name" value="Phage_tail_collar_dom"/>
</dbReference>
<comment type="caution">
    <text evidence="2">The sequence shown here is derived from an EMBL/GenBank/DDBJ whole genome shotgun (WGS) entry which is preliminary data.</text>
</comment>
<feature type="domain" description="Phage tail collar" evidence="1">
    <location>
        <begin position="6"/>
        <end position="61"/>
    </location>
</feature>
<sequence>MDGTVGEIRLFAGSFAPRSWAFCQAQTIQVRANTALYSIIGIMYGGDGTTTFKLPDFAGRVAVGVGQENGLSLYAPGQQGGTIAVTLAASDIPVHTHLATPTLASQGSGTATLNAVNGATLSTPGGNYIGTDSNTNFFSNVTPAAPAPMASASLEVSNVVAPQITSVTLSAIGGNTPHNNLQPYLVMNFIICMFGVYPSRN</sequence>
<gene>
    <name evidence="2" type="ORF">ESB13_03920</name>
</gene>
<evidence type="ECO:0000259" key="1">
    <source>
        <dbReference type="Pfam" id="PF07484"/>
    </source>
</evidence>
<dbReference type="InterPro" id="IPR037053">
    <property type="entry name" value="Phage_tail_collar_dom_sf"/>
</dbReference>
<dbReference type="OrthoDB" id="9810174at2"/>
<dbReference type="RefSeq" id="WP_129001718.1">
    <property type="nucleotide sequence ID" value="NZ_SDHZ01000001.1"/>
</dbReference>
<dbReference type="SUPFAM" id="SSF88874">
    <property type="entry name" value="Receptor-binding domain of short tail fibre protein gp12"/>
    <property type="match status" value="1"/>
</dbReference>
<dbReference type="Gene3D" id="3.90.1340.10">
    <property type="entry name" value="Phage tail collar domain"/>
    <property type="match status" value="1"/>
</dbReference>
<reference evidence="2 3" key="1">
    <citation type="submission" date="2019-01" db="EMBL/GenBank/DDBJ databases">
        <title>Filimonas sp. strain TTM-71.</title>
        <authorList>
            <person name="Chen W.-M."/>
        </authorList>
    </citation>
    <scope>NUCLEOTIDE SEQUENCE [LARGE SCALE GENOMIC DNA]</scope>
    <source>
        <strain evidence="2 3">TTM-71</strain>
    </source>
</reference>
<evidence type="ECO:0000313" key="2">
    <source>
        <dbReference type="EMBL" id="RXK85967.1"/>
    </source>
</evidence>
<dbReference type="EMBL" id="SDHZ01000001">
    <property type="protein sequence ID" value="RXK85967.1"/>
    <property type="molecule type" value="Genomic_DNA"/>
</dbReference>
<name>A0A4Q1D9B6_9BACT</name>